<protein>
    <recommendedName>
        <fullName evidence="6">NAD(P)-binding protein</fullName>
    </recommendedName>
</protein>
<dbReference type="EMBL" id="DF845807">
    <property type="protein sequence ID" value="GAT49749.1"/>
    <property type="molecule type" value="Genomic_DNA"/>
</dbReference>
<name>A0ABQ0LGS4_MYCCL</name>
<dbReference type="PANTHER" id="PTHR43669">
    <property type="entry name" value="5-KETO-D-GLUCONATE 5-REDUCTASE"/>
    <property type="match status" value="1"/>
</dbReference>
<dbReference type="InterPro" id="IPR020904">
    <property type="entry name" value="Sc_DH/Rdtase_CS"/>
</dbReference>
<dbReference type="PANTHER" id="PTHR43669:SF3">
    <property type="entry name" value="ALCOHOL DEHYDROGENASE, PUTATIVE (AFU_ORTHOLOGUE AFUA_3G03445)-RELATED"/>
    <property type="match status" value="1"/>
</dbReference>
<evidence type="ECO:0008006" key="6">
    <source>
        <dbReference type="Google" id="ProtNLM"/>
    </source>
</evidence>
<evidence type="ECO:0000256" key="2">
    <source>
        <dbReference type="ARBA" id="ARBA00022857"/>
    </source>
</evidence>
<dbReference type="PROSITE" id="PS00061">
    <property type="entry name" value="ADH_SHORT"/>
    <property type="match status" value="1"/>
</dbReference>
<proteinExistence type="inferred from homology"/>
<dbReference type="Proteomes" id="UP000815677">
    <property type="component" value="Unassembled WGS sequence"/>
</dbReference>
<organism evidence="4 5">
    <name type="scientific">Mycena chlorophos</name>
    <name type="common">Agaric fungus</name>
    <name type="synonym">Agaricus chlorophos</name>
    <dbReference type="NCBI Taxonomy" id="658473"/>
    <lineage>
        <taxon>Eukaryota</taxon>
        <taxon>Fungi</taxon>
        <taxon>Dikarya</taxon>
        <taxon>Basidiomycota</taxon>
        <taxon>Agaricomycotina</taxon>
        <taxon>Agaricomycetes</taxon>
        <taxon>Agaricomycetidae</taxon>
        <taxon>Agaricales</taxon>
        <taxon>Marasmiineae</taxon>
        <taxon>Mycenaceae</taxon>
        <taxon>Mycena</taxon>
    </lineage>
</organism>
<comment type="similarity">
    <text evidence="1">Belongs to the short-chain dehydrogenases/reductases (SDR) family.</text>
</comment>
<evidence type="ECO:0000256" key="1">
    <source>
        <dbReference type="ARBA" id="ARBA00006484"/>
    </source>
</evidence>
<gene>
    <name evidence="4" type="ORF">MCHLO_07040</name>
</gene>
<dbReference type="InterPro" id="IPR036291">
    <property type="entry name" value="NAD(P)-bd_dom_sf"/>
</dbReference>
<evidence type="ECO:0000256" key="3">
    <source>
        <dbReference type="ARBA" id="ARBA00023002"/>
    </source>
</evidence>
<keyword evidence="5" id="KW-1185">Reference proteome</keyword>
<dbReference type="PRINTS" id="PR00081">
    <property type="entry name" value="GDHRDH"/>
</dbReference>
<keyword evidence="3" id="KW-0560">Oxidoreductase</keyword>
<sequence>MSIDAAKTILVVGATSGIGRALALALDALPSAPTVIGAGRRKARLEELAAKGIDTLEFDVSLPIDQLKKNIDDLIAKYPTLDAVIFSSGVQYQQNFKKQQVNLEEISKEMHINYIAVVSTISLLTPHFLALSERGLPSWIIPITSGLALKPGPQVINYSASKAALHSFSESLRIQFADTKISVLEIIPPLVESELHDDQGMTEALSKFWMPLDKYTPLTIEGLRRGDLHIAAGKAQAVWKTIEAAGLNGPFQ</sequence>
<dbReference type="InterPro" id="IPR002347">
    <property type="entry name" value="SDR_fam"/>
</dbReference>
<evidence type="ECO:0000313" key="5">
    <source>
        <dbReference type="Proteomes" id="UP000815677"/>
    </source>
</evidence>
<dbReference type="Gene3D" id="3.40.50.720">
    <property type="entry name" value="NAD(P)-binding Rossmann-like Domain"/>
    <property type="match status" value="1"/>
</dbReference>
<dbReference type="SUPFAM" id="SSF51735">
    <property type="entry name" value="NAD(P)-binding Rossmann-fold domains"/>
    <property type="match status" value="1"/>
</dbReference>
<evidence type="ECO:0000313" key="4">
    <source>
        <dbReference type="EMBL" id="GAT49749.1"/>
    </source>
</evidence>
<keyword evidence="2" id="KW-0521">NADP</keyword>
<dbReference type="Pfam" id="PF00106">
    <property type="entry name" value="adh_short"/>
    <property type="match status" value="1"/>
</dbReference>
<reference evidence="4" key="1">
    <citation type="submission" date="2014-09" db="EMBL/GenBank/DDBJ databases">
        <title>Genome sequence of the luminous mushroom Mycena chlorophos for searching fungal bioluminescence genes.</title>
        <authorList>
            <person name="Tanaka Y."/>
            <person name="Kasuga D."/>
            <person name="Oba Y."/>
            <person name="Hase S."/>
            <person name="Sato K."/>
            <person name="Oba Y."/>
            <person name="Sakakibara Y."/>
        </authorList>
    </citation>
    <scope>NUCLEOTIDE SEQUENCE</scope>
</reference>
<accession>A0ABQ0LGS4</accession>